<dbReference type="Proteomes" id="UP001732720">
    <property type="component" value="Chromosome 13"/>
</dbReference>
<protein>
    <submittedName>
        <fullName evidence="2">Uncharacterized protein</fullName>
    </submittedName>
</protein>
<evidence type="ECO:0000313" key="1">
    <source>
        <dbReference type="Proteomes" id="UP001732720"/>
    </source>
</evidence>
<keyword evidence="1" id="KW-1185">Reference proteome</keyword>
<name>A0AC58KUS4_CASCN</name>
<accession>A0AC58KUS4</accession>
<gene>
    <name evidence="2" type="primary">LOC141415593</name>
</gene>
<evidence type="ECO:0000313" key="2">
    <source>
        <dbReference type="RefSeq" id="XP_073908668.1"/>
    </source>
</evidence>
<dbReference type="RefSeq" id="XP_073908668.1">
    <property type="nucleotide sequence ID" value="XM_074052567.1"/>
</dbReference>
<proteinExistence type="predicted"/>
<reference evidence="2" key="1">
    <citation type="submission" date="2025-08" db="UniProtKB">
        <authorList>
            <consortium name="RefSeq"/>
        </authorList>
    </citation>
    <scope>IDENTIFICATION</scope>
</reference>
<sequence length="288" mass="31246">MSPCHQEGHKLQLSLKREKPVPEVHWHPGSTRRGGQVSKKPAPEVHWRTGYQQVSGREDLHRKCTGAQGPTRRTGVRGTENLHRKCTGAQGPTRRRGQVSGQGGELAAHTFAGALRAGRRDRRIHRAGGRGLTEPSTALHTQQATEDGEKTVGGPAAPHTTSRRPPNIAPLPGARSRRAGGVQKLSLRGPGDGNGSARAGRVAVTLAPRALPQGKDRWWTPRPLKFPLHVRPPSLYLPPPLPLLDSGKYRENGPPNCHQDTARRQPSFCGRGNLPSPRGNLATRSRDS</sequence>
<organism evidence="1 2">
    <name type="scientific">Castor canadensis</name>
    <name type="common">American beaver</name>
    <dbReference type="NCBI Taxonomy" id="51338"/>
    <lineage>
        <taxon>Eukaryota</taxon>
        <taxon>Metazoa</taxon>
        <taxon>Chordata</taxon>
        <taxon>Craniata</taxon>
        <taxon>Vertebrata</taxon>
        <taxon>Euteleostomi</taxon>
        <taxon>Mammalia</taxon>
        <taxon>Eutheria</taxon>
        <taxon>Euarchontoglires</taxon>
        <taxon>Glires</taxon>
        <taxon>Rodentia</taxon>
        <taxon>Castorimorpha</taxon>
        <taxon>Castoridae</taxon>
        <taxon>Castor</taxon>
    </lineage>
</organism>